<dbReference type="Proteomes" id="UP000540556">
    <property type="component" value="Unassembled WGS sequence"/>
</dbReference>
<evidence type="ECO:0000256" key="3">
    <source>
        <dbReference type="ARBA" id="ARBA00012054"/>
    </source>
</evidence>
<dbReference type="Pfam" id="PF13671">
    <property type="entry name" value="AAA_33"/>
    <property type="match status" value="1"/>
</dbReference>
<comment type="pathway">
    <text evidence="1">Carbohydrate acid metabolism.</text>
</comment>
<keyword evidence="4 10" id="KW-0808">Transferase</keyword>
<dbReference type="InterPro" id="IPR027417">
    <property type="entry name" value="P-loop_NTPase"/>
</dbReference>
<dbReference type="GO" id="GO:0046316">
    <property type="term" value="F:gluconokinase activity"/>
    <property type="evidence" value="ECO:0007669"/>
    <property type="project" value="UniProtKB-EC"/>
</dbReference>
<dbReference type="EC" id="2.7.1.12" evidence="3 10"/>
<keyword evidence="8" id="KW-0311">Gluconate utilization</keyword>
<dbReference type="AlphaFoldDB" id="A0A7W4KGL2"/>
<name>A0A7W4KGL2_9PROT</name>
<comment type="similarity">
    <text evidence="2 10">Belongs to the gluconokinase GntK/GntV family.</text>
</comment>
<gene>
    <name evidence="11" type="ORF">HLH27_16400</name>
</gene>
<evidence type="ECO:0000256" key="7">
    <source>
        <dbReference type="ARBA" id="ARBA00022840"/>
    </source>
</evidence>
<proteinExistence type="inferred from homology"/>
<keyword evidence="5 10" id="KW-0547">Nucleotide-binding</keyword>
<dbReference type="RefSeq" id="WP_182951116.1">
    <property type="nucleotide sequence ID" value="NZ_JABEQK010000019.1"/>
</dbReference>
<dbReference type="InterPro" id="IPR006001">
    <property type="entry name" value="Therm_gnt_kin"/>
</dbReference>
<organism evidence="11 12">
    <name type="scientific">Gluconacetobacter takamatsuzukensis</name>
    <dbReference type="NCBI Taxonomy" id="1286190"/>
    <lineage>
        <taxon>Bacteria</taxon>
        <taxon>Pseudomonadati</taxon>
        <taxon>Pseudomonadota</taxon>
        <taxon>Alphaproteobacteria</taxon>
        <taxon>Acetobacterales</taxon>
        <taxon>Acetobacteraceae</taxon>
        <taxon>Gluconacetobacter</taxon>
    </lineage>
</organism>
<keyword evidence="12" id="KW-1185">Reference proteome</keyword>
<sequence>MSAVRFIVVMGVSGCGKSTVAAFLAGRLDWEFIEGDALHPAANVEKMRQGIPLDDTDREPWLHEIARTIRDWRGADKAGIIACSALRRCYRETIAGGADDVHFVYLRGSSPSIAQRLAARQGHYMPASLLESQFATLEEPGPDEPAITIDTGAPADELVTEVLGILHLAA</sequence>
<dbReference type="PANTHER" id="PTHR43442:SF3">
    <property type="entry name" value="GLUCONOKINASE-RELATED"/>
    <property type="match status" value="1"/>
</dbReference>
<evidence type="ECO:0000256" key="9">
    <source>
        <dbReference type="ARBA" id="ARBA00048090"/>
    </source>
</evidence>
<dbReference type="SUPFAM" id="SSF52540">
    <property type="entry name" value="P-loop containing nucleoside triphosphate hydrolases"/>
    <property type="match status" value="1"/>
</dbReference>
<dbReference type="GO" id="GO:0019521">
    <property type="term" value="P:D-gluconate metabolic process"/>
    <property type="evidence" value="ECO:0007669"/>
    <property type="project" value="UniProtKB-KW"/>
</dbReference>
<evidence type="ECO:0000313" key="11">
    <source>
        <dbReference type="EMBL" id="MBB2206578.1"/>
    </source>
</evidence>
<evidence type="ECO:0000256" key="2">
    <source>
        <dbReference type="ARBA" id="ARBA00008420"/>
    </source>
</evidence>
<evidence type="ECO:0000256" key="4">
    <source>
        <dbReference type="ARBA" id="ARBA00022679"/>
    </source>
</evidence>
<dbReference type="Gene3D" id="3.40.50.300">
    <property type="entry name" value="P-loop containing nucleotide triphosphate hydrolases"/>
    <property type="match status" value="1"/>
</dbReference>
<evidence type="ECO:0000256" key="1">
    <source>
        <dbReference type="ARBA" id="ARBA00004761"/>
    </source>
</evidence>
<dbReference type="EMBL" id="JABEQK010000019">
    <property type="protein sequence ID" value="MBB2206578.1"/>
    <property type="molecule type" value="Genomic_DNA"/>
</dbReference>
<protein>
    <recommendedName>
        <fullName evidence="3 10">Gluconokinase</fullName>
        <ecNumber evidence="3 10">2.7.1.12</ecNumber>
    </recommendedName>
</protein>
<dbReference type="NCBIfam" id="TIGR01313">
    <property type="entry name" value="therm_gnt_kin"/>
    <property type="match status" value="1"/>
</dbReference>
<dbReference type="GO" id="GO:0005737">
    <property type="term" value="C:cytoplasm"/>
    <property type="evidence" value="ECO:0007669"/>
    <property type="project" value="TreeGrafter"/>
</dbReference>
<dbReference type="PANTHER" id="PTHR43442">
    <property type="entry name" value="GLUCONOKINASE-RELATED"/>
    <property type="match status" value="1"/>
</dbReference>
<comment type="caution">
    <text evidence="11">The sequence shown here is derived from an EMBL/GenBank/DDBJ whole genome shotgun (WGS) entry which is preliminary data.</text>
</comment>
<dbReference type="CDD" id="cd02021">
    <property type="entry name" value="GntK"/>
    <property type="match status" value="1"/>
</dbReference>
<reference evidence="11 12" key="1">
    <citation type="submission" date="2020-04" db="EMBL/GenBank/DDBJ databases">
        <title>Description of novel Gluconacetobacter.</title>
        <authorList>
            <person name="Sombolestani A."/>
        </authorList>
    </citation>
    <scope>NUCLEOTIDE SEQUENCE [LARGE SCALE GENOMIC DNA]</scope>
    <source>
        <strain evidence="11 12">LMG 27800</strain>
    </source>
</reference>
<comment type="catalytic activity">
    <reaction evidence="9 10">
        <text>D-gluconate + ATP = 6-phospho-D-gluconate + ADP + H(+)</text>
        <dbReference type="Rhea" id="RHEA:19433"/>
        <dbReference type="ChEBI" id="CHEBI:15378"/>
        <dbReference type="ChEBI" id="CHEBI:18391"/>
        <dbReference type="ChEBI" id="CHEBI:30616"/>
        <dbReference type="ChEBI" id="CHEBI:58759"/>
        <dbReference type="ChEBI" id="CHEBI:456216"/>
        <dbReference type="EC" id="2.7.1.12"/>
    </reaction>
</comment>
<evidence type="ECO:0000256" key="6">
    <source>
        <dbReference type="ARBA" id="ARBA00022777"/>
    </source>
</evidence>
<keyword evidence="6 10" id="KW-0418">Kinase</keyword>
<evidence type="ECO:0000256" key="10">
    <source>
        <dbReference type="RuleBase" id="RU363066"/>
    </source>
</evidence>
<evidence type="ECO:0000313" key="12">
    <source>
        <dbReference type="Proteomes" id="UP000540556"/>
    </source>
</evidence>
<keyword evidence="7 10" id="KW-0067">ATP-binding</keyword>
<accession>A0A7W4KGL2</accession>
<evidence type="ECO:0000256" key="8">
    <source>
        <dbReference type="ARBA" id="ARBA00023064"/>
    </source>
</evidence>
<dbReference type="FunFam" id="3.40.50.300:FF:000522">
    <property type="entry name" value="Gluconokinase"/>
    <property type="match status" value="1"/>
</dbReference>
<evidence type="ECO:0000256" key="5">
    <source>
        <dbReference type="ARBA" id="ARBA00022741"/>
    </source>
</evidence>
<dbReference type="GO" id="GO:0005524">
    <property type="term" value="F:ATP binding"/>
    <property type="evidence" value="ECO:0007669"/>
    <property type="project" value="UniProtKB-KW"/>
</dbReference>